<dbReference type="EMBL" id="CP063989">
    <property type="protein sequence ID" value="QPL05654.1"/>
    <property type="molecule type" value="Genomic_DNA"/>
</dbReference>
<dbReference type="PANTHER" id="PTHR45765:SF1">
    <property type="entry name" value="METHIONINE--TRNA LIGASE, CYTOPLASMIC"/>
    <property type="match status" value="1"/>
</dbReference>
<keyword evidence="7 11" id="KW-0067">ATP-binding</keyword>
<comment type="function">
    <text evidence="1 11">Is required not only for elongation of protein synthesis but also for the initiation of all mRNA translation through initiator tRNA(fMet) aminoacylation.</text>
</comment>
<feature type="binding site" evidence="11">
    <location>
        <position position="159"/>
    </location>
    <ligand>
        <name>Zn(2+)</name>
        <dbReference type="ChEBI" id="CHEBI:29105"/>
    </ligand>
</feature>
<comment type="subunit">
    <text evidence="11">Monomer.</text>
</comment>
<comment type="subcellular location">
    <subcellularLocation>
        <location evidence="2 11">Cytoplasm</location>
    </subcellularLocation>
</comment>
<evidence type="ECO:0000256" key="4">
    <source>
        <dbReference type="ARBA" id="ARBA00022490"/>
    </source>
</evidence>
<dbReference type="CDD" id="cd07957">
    <property type="entry name" value="Anticodon_Ia_Met"/>
    <property type="match status" value="1"/>
</dbReference>
<dbReference type="HAMAP" id="MF_00098">
    <property type="entry name" value="Met_tRNA_synth_type1"/>
    <property type="match status" value="1"/>
</dbReference>
<keyword evidence="4 11" id="KW-0963">Cytoplasm</keyword>
<evidence type="ECO:0000256" key="3">
    <source>
        <dbReference type="ARBA" id="ARBA00008258"/>
    </source>
</evidence>
<dbReference type="KEGG" id="arep:ID810_01290"/>
<dbReference type="InterPro" id="IPR014729">
    <property type="entry name" value="Rossmann-like_a/b/a_fold"/>
</dbReference>
<dbReference type="SUPFAM" id="SSF47323">
    <property type="entry name" value="Anticodon-binding domain of a subclass of class I aminoacyl-tRNA synthetases"/>
    <property type="match status" value="1"/>
</dbReference>
<feature type="short sequence motif" description="'HIGH' region" evidence="11">
    <location>
        <begin position="11"/>
        <end position="21"/>
    </location>
</feature>
<keyword evidence="14" id="KW-1185">Reference proteome</keyword>
<reference evidence="13 14" key="1">
    <citation type="submission" date="2020-11" db="EMBL/GenBank/DDBJ databases">
        <title>Actinomyces sp. ZJ750.</title>
        <authorList>
            <person name="Zhou J."/>
        </authorList>
    </citation>
    <scope>NUCLEOTIDE SEQUENCE [LARGE SCALE GENOMIC DNA]</scope>
    <source>
        <strain evidence="13 14">ZJ750</strain>
    </source>
</reference>
<feature type="binding site" evidence="11">
    <location>
        <position position="156"/>
    </location>
    <ligand>
        <name>Zn(2+)</name>
        <dbReference type="ChEBI" id="CHEBI:29105"/>
    </ligand>
</feature>
<evidence type="ECO:0000259" key="12">
    <source>
        <dbReference type="Pfam" id="PF09334"/>
    </source>
</evidence>
<dbReference type="PRINTS" id="PR01041">
    <property type="entry name" value="TRNASYNTHMET"/>
</dbReference>
<dbReference type="Gene3D" id="2.20.28.20">
    <property type="entry name" value="Methionyl-tRNA synthetase, Zn-domain"/>
    <property type="match status" value="1"/>
</dbReference>
<evidence type="ECO:0000256" key="6">
    <source>
        <dbReference type="ARBA" id="ARBA00022741"/>
    </source>
</evidence>
<sequence length="613" mass="67911">MSHILSAVAWPYANGPRHIGHVAGFGVPSDVFSRYMRMAGHDVLMVSGTDEHGTPILVAADAEGTSARELADRNNRLIVEDLVALGLSYDLFTRTTASNHYAVVQNMFRTVRDNGYMVEQVTRSAISPSTGRTLPDRYIEGTCPICSAPGARGDQCDTCGNQLDPTDLIDPRSRINGEIPEFIESNHWFLDLPALAEALGAWLDERETSGTWRPNVIRFSKNILEEIRPRAMTRDIDWGIPVPGWEDQPSKRLYVWFDAVIGYLSASIEWARRTGDPEAWRQWWNNPEALSYYFMGKDNIVFHSQIWPAELLGYNGQGERGGEPGDLGVLNLPTEVVSSEFLTMEGRKFSSSHGIVIYVRDFLSRYQADALRYFISAAGPETADADFTWAEFVRRTNGELVAGWGNLVNRTASMIHKRFGEIPAPAQLEEIDRALLDSVAAGFATVGDLIRHHRQKAALTEAMRLVGEANKYVADTEPFKLKAEEQLPRLATILHTLAQVVADLNLMLSPFLPHAANDVDRILGGAGQIAPMPRIEEVDELDPEVLPNDFVGRTGYPIITGDYAQAPTWGRHEVAVGTPVGKPSPVFVKLDEAIVEEELARYSQARPDDVTGA</sequence>
<comment type="catalytic activity">
    <reaction evidence="10 11">
        <text>tRNA(Met) + L-methionine + ATP = L-methionyl-tRNA(Met) + AMP + diphosphate</text>
        <dbReference type="Rhea" id="RHEA:13481"/>
        <dbReference type="Rhea" id="RHEA-COMP:9667"/>
        <dbReference type="Rhea" id="RHEA-COMP:9698"/>
        <dbReference type="ChEBI" id="CHEBI:30616"/>
        <dbReference type="ChEBI" id="CHEBI:33019"/>
        <dbReference type="ChEBI" id="CHEBI:57844"/>
        <dbReference type="ChEBI" id="CHEBI:78442"/>
        <dbReference type="ChEBI" id="CHEBI:78530"/>
        <dbReference type="ChEBI" id="CHEBI:456215"/>
        <dbReference type="EC" id="6.1.1.10"/>
    </reaction>
</comment>
<evidence type="ECO:0000256" key="8">
    <source>
        <dbReference type="ARBA" id="ARBA00022917"/>
    </source>
</evidence>
<evidence type="ECO:0000256" key="11">
    <source>
        <dbReference type="HAMAP-Rule" id="MF_00098"/>
    </source>
</evidence>
<feature type="binding site" evidence="11">
    <location>
        <position position="146"/>
    </location>
    <ligand>
        <name>Zn(2+)</name>
        <dbReference type="ChEBI" id="CHEBI:29105"/>
    </ligand>
</feature>
<comment type="cofactor">
    <cofactor evidence="11">
        <name>Zn(2+)</name>
        <dbReference type="ChEBI" id="CHEBI:29105"/>
    </cofactor>
    <text evidence="11">Binds 1 zinc ion per subunit.</text>
</comment>
<dbReference type="InterPro" id="IPR015413">
    <property type="entry name" value="Methionyl/Leucyl_tRNA_Synth"/>
</dbReference>
<dbReference type="SUPFAM" id="SSF57770">
    <property type="entry name" value="Methionyl-tRNA synthetase (MetRS), Zn-domain"/>
    <property type="match status" value="1"/>
</dbReference>
<dbReference type="FunFam" id="2.20.28.20:FF:000001">
    <property type="entry name" value="Methionine--tRNA ligase"/>
    <property type="match status" value="1"/>
</dbReference>
<evidence type="ECO:0000256" key="7">
    <source>
        <dbReference type="ARBA" id="ARBA00022840"/>
    </source>
</evidence>
<dbReference type="InterPro" id="IPR009080">
    <property type="entry name" value="tRNAsynth_Ia_anticodon-bd"/>
</dbReference>
<keyword evidence="8 11" id="KW-0648">Protein biosynthesis</keyword>
<dbReference type="InterPro" id="IPR014758">
    <property type="entry name" value="Met-tRNA_synth"/>
</dbReference>
<dbReference type="RefSeq" id="WP_166856515.1">
    <property type="nucleotide sequence ID" value="NZ_CP063989.1"/>
</dbReference>
<dbReference type="GO" id="GO:0046872">
    <property type="term" value="F:metal ion binding"/>
    <property type="evidence" value="ECO:0007669"/>
    <property type="project" value="UniProtKB-KW"/>
</dbReference>
<evidence type="ECO:0000256" key="2">
    <source>
        <dbReference type="ARBA" id="ARBA00004496"/>
    </source>
</evidence>
<feature type="domain" description="Methionyl/Leucyl tRNA synthetase" evidence="12">
    <location>
        <begin position="7"/>
        <end position="411"/>
    </location>
</feature>
<dbReference type="InterPro" id="IPR041872">
    <property type="entry name" value="Anticodon_Met"/>
</dbReference>
<dbReference type="GO" id="GO:0005524">
    <property type="term" value="F:ATP binding"/>
    <property type="evidence" value="ECO:0007669"/>
    <property type="project" value="UniProtKB-UniRule"/>
</dbReference>
<dbReference type="PANTHER" id="PTHR45765">
    <property type="entry name" value="METHIONINE--TRNA LIGASE"/>
    <property type="match status" value="1"/>
</dbReference>
<dbReference type="GO" id="GO:0006431">
    <property type="term" value="P:methionyl-tRNA aminoacylation"/>
    <property type="evidence" value="ECO:0007669"/>
    <property type="project" value="UniProtKB-UniRule"/>
</dbReference>
<dbReference type="Gene3D" id="1.10.730.10">
    <property type="entry name" value="Isoleucyl-tRNA Synthetase, Domain 1"/>
    <property type="match status" value="1"/>
</dbReference>
<dbReference type="CDD" id="cd00814">
    <property type="entry name" value="MetRS_core"/>
    <property type="match status" value="1"/>
</dbReference>
<evidence type="ECO:0000256" key="1">
    <source>
        <dbReference type="ARBA" id="ARBA00003314"/>
    </source>
</evidence>
<evidence type="ECO:0000313" key="14">
    <source>
        <dbReference type="Proteomes" id="UP000594637"/>
    </source>
</evidence>
<feature type="binding site" evidence="11">
    <location>
        <position position="143"/>
    </location>
    <ligand>
        <name>Zn(2+)</name>
        <dbReference type="ChEBI" id="CHEBI:29105"/>
    </ligand>
</feature>
<gene>
    <name evidence="11" type="primary">metG</name>
    <name evidence="13" type="ORF">ID810_01290</name>
</gene>
<dbReference type="SUPFAM" id="SSF52374">
    <property type="entry name" value="Nucleotidylyl transferase"/>
    <property type="match status" value="1"/>
</dbReference>
<accession>A0A7T0LKV1</accession>
<keyword evidence="9 11" id="KW-0030">Aminoacyl-tRNA synthetase</keyword>
<dbReference type="InterPro" id="IPR029038">
    <property type="entry name" value="MetRS_Zn"/>
</dbReference>
<protein>
    <recommendedName>
        <fullName evidence="11">Methionine--tRNA ligase</fullName>
        <ecNumber evidence="11">6.1.1.10</ecNumber>
    </recommendedName>
    <alternativeName>
        <fullName evidence="11">Methionyl-tRNA synthetase</fullName>
        <shortName evidence="11">MetRS</shortName>
    </alternativeName>
</protein>
<dbReference type="GO" id="GO:0005829">
    <property type="term" value="C:cytosol"/>
    <property type="evidence" value="ECO:0007669"/>
    <property type="project" value="TreeGrafter"/>
</dbReference>
<evidence type="ECO:0000256" key="9">
    <source>
        <dbReference type="ARBA" id="ARBA00023146"/>
    </source>
</evidence>
<proteinExistence type="inferred from homology"/>
<feature type="short sequence motif" description="'KMSKS' region" evidence="11">
    <location>
        <begin position="348"/>
        <end position="352"/>
    </location>
</feature>
<dbReference type="InterPro" id="IPR023458">
    <property type="entry name" value="Met-tRNA_ligase_1"/>
</dbReference>
<feature type="binding site" evidence="11">
    <location>
        <position position="351"/>
    </location>
    <ligand>
        <name>ATP</name>
        <dbReference type="ChEBI" id="CHEBI:30616"/>
    </ligand>
</feature>
<name>A0A7T0LKV1_9ACTO</name>
<dbReference type="EC" id="6.1.1.10" evidence="11"/>
<dbReference type="Gene3D" id="3.40.50.620">
    <property type="entry name" value="HUPs"/>
    <property type="match status" value="1"/>
</dbReference>
<comment type="similarity">
    <text evidence="3 11">Belongs to the class-I aminoacyl-tRNA synthetase family. MetG type 1 subfamily.</text>
</comment>
<dbReference type="Proteomes" id="UP000594637">
    <property type="component" value="Chromosome"/>
</dbReference>
<evidence type="ECO:0000256" key="10">
    <source>
        <dbReference type="ARBA" id="ARBA00047364"/>
    </source>
</evidence>
<dbReference type="GO" id="GO:0004825">
    <property type="term" value="F:methionine-tRNA ligase activity"/>
    <property type="evidence" value="ECO:0007669"/>
    <property type="project" value="UniProtKB-UniRule"/>
</dbReference>
<organism evidence="13 14">
    <name type="scientific">Actinomyces respiraculi</name>
    <dbReference type="NCBI Taxonomy" id="2744574"/>
    <lineage>
        <taxon>Bacteria</taxon>
        <taxon>Bacillati</taxon>
        <taxon>Actinomycetota</taxon>
        <taxon>Actinomycetes</taxon>
        <taxon>Actinomycetales</taxon>
        <taxon>Actinomycetaceae</taxon>
        <taxon>Actinomyces</taxon>
    </lineage>
</organism>
<evidence type="ECO:0000256" key="5">
    <source>
        <dbReference type="ARBA" id="ARBA00022598"/>
    </source>
</evidence>
<dbReference type="AlphaFoldDB" id="A0A7T0LKV1"/>
<keyword evidence="5 11" id="KW-0436">Ligase</keyword>
<dbReference type="InterPro" id="IPR033911">
    <property type="entry name" value="MetRS_core"/>
</dbReference>
<keyword evidence="11" id="KW-0479">Metal-binding</keyword>
<keyword evidence="6 11" id="KW-0547">Nucleotide-binding</keyword>
<dbReference type="NCBIfam" id="TIGR00398">
    <property type="entry name" value="metG"/>
    <property type="match status" value="1"/>
</dbReference>
<dbReference type="Pfam" id="PF09334">
    <property type="entry name" value="tRNA-synt_1g"/>
    <property type="match status" value="1"/>
</dbReference>
<keyword evidence="11" id="KW-0862">Zinc</keyword>
<evidence type="ECO:0000313" key="13">
    <source>
        <dbReference type="EMBL" id="QPL05654.1"/>
    </source>
</evidence>